<organism evidence="3 4">
    <name type="scientific">Nitratiruptor tergarcus DSM 16512</name>
    <dbReference type="NCBI Taxonomy" id="1069081"/>
    <lineage>
        <taxon>Bacteria</taxon>
        <taxon>Pseudomonadati</taxon>
        <taxon>Campylobacterota</taxon>
        <taxon>Epsilonproteobacteria</taxon>
        <taxon>Nautiliales</taxon>
        <taxon>Nitratiruptoraceae</taxon>
        <taxon>Nitratiruptor</taxon>
    </lineage>
</organism>
<dbReference type="Proteomes" id="UP000192602">
    <property type="component" value="Unassembled WGS sequence"/>
</dbReference>
<dbReference type="RefSeq" id="WP_084274571.1">
    <property type="nucleotide sequence ID" value="NZ_AP026671.1"/>
</dbReference>
<evidence type="ECO:0000256" key="2">
    <source>
        <dbReference type="SAM" id="Phobius"/>
    </source>
</evidence>
<feature type="transmembrane region" description="Helical" evidence="2">
    <location>
        <begin position="9"/>
        <end position="31"/>
    </location>
</feature>
<evidence type="ECO:0000256" key="1">
    <source>
        <dbReference type="SAM" id="Coils"/>
    </source>
</evidence>
<keyword evidence="4" id="KW-1185">Reference proteome</keyword>
<proteinExistence type="predicted"/>
<dbReference type="STRING" id="1069081.SAMN05660197_0033"/>
<keyword evidence="2" id="KW-1133">Transmembrane helix</keyword>
<feature type="coiled-coil region" evidence="1">
    <location>
        <begin position="52"/>
        <end position="79"/>
    </location>
</feature>
<keyword evidence="2" id="KW-0472">Membrane</keyword>
<keyword evidence="1" id="KW-0175">Coiled coil</keyword>
<protein>
    <recommendedName>
        <fullName evidence="5">Tfp pilus assembly protein PilN</fullName>
    </recommendedName>
</protein>
<name>A0A1W1WPX1_9BACT</name>
<reference evidence="4" key="1">
    <citation type="submission" date="2017-04" db="EMBL/GenBank/DDBJ databases">
        <authorList>
            <person name="Varghese N."/>
            <person name="Submissions S."/>
        </authorList>
    </citation>
    <scope>NUCLEOTIDE SEQUENCE [LARGE SCALE GENOMIC DNA]</scope>
    <source>
        <strain evidence="4">DSM 16512</strain>
    </source>
</reference>
<sequence length="167" mass="19579">MSNTRKKDIVILLILSFIVIGAMYLFFSLVLSKDMAKLEELKNRYQLQKTVASYLQENQKDLQEEIENSKDLLQFAQAKNIDAMLDKFLSKYFLSHTLKLISQHTHEGVVQKSFYAEVTMQSPQEFYTFVEDAQHKHIPLEINYPLVFEKTAQGIKLSFFIKVYQIE</sequence>
<accession>A0A1W1WPX1</accession>
<dbReference type="AlphaFoldDB" id="A0A1W1WPX1"/>
<gene>
    <name evidence="3" type="ORF">SAMN05660197_0033</name>
</gene>
<keyword evidence="2" id="KW-0812">Transmembrane</keyword>
<evidence type="ECO:0008006" key="5">
    <source>
        <dbReference type="Google" id="ProtNLM"/>
    </source>
</evidence>
<evidence type="ECO:0000313" key="4">
    <source>
        <dbReference type="Proteomes" id="UP000192602"/>
    </source>
</evidence>
<evidence type="ECO:0000313" key="3">
    <source>
        <dbReference type="EMBL" id="SMC08286.1"/>
    </source>
</evidence>
<dbReference type="EMBL" id="FWWZ01000001">
    <property type="protein sequence ID" value="SMC08286.1"/>
    <property type="molecule type" value="Genomic_DNA"/>
</dbReference>